<organism evidence="2 3">
    <name type="scientific">Terrisporobacter hibernicus</name>
    <dbReference type="NCBI Taxonomy" id="2813371"/>
    <lineage>
        <taxon>Bacteria</taxon>
        <taxon>Bacillati</taxon>
        <taxon>Bacillota</taxon>
        <taxon>Clostridia</taxon>
        <taxon>Peptostreptococcales</taxon>
        <taxon>Peptostreptococcaceae</taxon>
        <taxon>Terrisporobacter</taxon>
    </lineage>
</organism>
<name>A0AAX2ZF93_9FIRM</name>
<dbReference type="RefSeq" id="WP_228415836.1">
    <property type="nucleotide sequence ID" value="NZ_CP081135.1"/>
</dbReference>
<protein>
    <submittedName>
        <fullName evidence="2">M48 family metallopeptidase</fullName>
    </submittedName>
</protein>
<dbReference type="Proteomes" id="UP001198983">
    <property type="component" value="Chromosome"/>
</dbReference>
<sequence>MREEYEVLLNNKNNSISFLYKEENIGVKVEYRKRKNISIRIIPKNTIEIISPRSVSISFLKKVLEEKSSWIMKTLDKFENVDESFKERKYVNDEIFYYLGEEYKLKIVEDKNTQNNKKNYCHIDIKEKNLIITTNNNEGEYIKDELKKWYKIESEKIVLKRLEVLKIEKPMINRLVPNIIKIKEQKKRWGSCTSKKTIYINSRISMAKVDVIDYIIVHELSHLVHMNHSKDFYNLVEEILPDFRKSEKWLKENSYKLTL</sequence>
<gene>
    <name evidence="2" type="ORF">JW646_17490</name>
</gene>
<dbReference type="AlphaFoldDB" id="A0AAX2ZF93"/>
<dbReference type="InterPro" id="IPR053136">
    <property type="entry name" value="UTP_pyrophosphatase-like"/>
</dbReference>
<feature type="domain" description="YgjP-like metallopeptidase" evidence="1">
    <location>
        <begin position="35"/>
        <end position="253"/>
    </location>
</feature>
<dbReference type="KEGG" id="tem:JW646_17490"/>
<evidence type="ECO:0000259" key="1">
    <source>
        <dbReference type="Pfam" id="PF01863"/>
    </source>
</evidence>
<dbReference type="Pfam" id="PF01863">
    <property type="entry name" value="YgjP-like"/>
    <property type="match status" value="1"/>
</dbReference>
<dbReference type="InterPro" id="IPR002725">
    <property type="entry name" value="YgjP-like_metallopeptidase"/>
</dbReference>
<accession>A0AAX2ZF93</accession>
<evidence type="ECO:0000313" key="3">
    <source>
        <dbReference type="Proteomes" id="UP001198983"/>
    </source>
</evidence>
<dbReference type="PANTHER" id="PTHR30399:SF1">
    <property type="entry name" value="UTP PYROPHOSPHATASE"/>
    <property type="match status" value="1"/>
</dbReference>
<keyword evidence="3" id="KW-1185">Reference proteome</keyword>
<dbReference type="Gene3D" id="3.30.2010.10">
    <property type="entry name" value="Metalloproteases ('zincins'), catalytic domain"/>
    <property type="match status" value="1"/>
</dbReference>
<evidence type="ECO:0000313" key="2">
    <source>
        <dbReference type="EMBL" id="UEL47395.1"/>
    </source>
</evidence>
<proteinExistence type="predicted"/>
<dbReference type="EMBL" id="CP081135">
    <property type="protein sequence ID" value="UEL47395.1"/>
    <property type="molecule type" value="Genomic_DNA"/>
</dbReference>
<dbReference type="PANTHER" id="PTHR30399">
    <property type="entry name" value="UNCHARACTERIZED PROTEIN YGJP"/>
    <property type="match status" value="1"/>
</dbReference>
<dbReference type="CDD" id="cd07344">
    <property type="entry name" value="M48_yhfN_like"/>
    <property type="match status" value="1"/>
</dbReference>
<reference evidence="2 3" key="1">
    <citation type="journal article" date="2023" name="Int. J. Syst. Evol. Microbiol.">
        <title>Terrisporobacter hibernicus sp. nov., isolated from bovine faeces in Northern Ireland.</title>
        <authorList>
            <person name="Mitchell M."/>
            <person name="Nguyen S.V."/>
            <person name="Connor M."/>
            <person name="Fairley D.J."/>
            <person name="Donoghue O."/>
            <person name="Marshall H."/>
            <person name="Koolman L."/>
            <person name="McMullan G."/>
            <person name="Schaffer K.E."/>
            <person name="McGrath J.W."/>
            <person name="Fanning S."/>
        </authorList>
    </citation>
    <scope>NUCLEOTIDE SEQUENCE [LARGE SCALE GENOMIC DNA]</scope>
    <source>
        <strain evidence="2 3">MCA3</strain>
    </source>
</reference>